<proteinExistence type="predicted"/>
<evidence type="ECO:0000313" key="6">
    <source>
        <dbReference type="Proteomes" id="UP001341281"/>
    </source>
</evidence>
<reference evidence="5 6" key="1">
    <citation type="submission" date="2024-02" db="EMBL/GenBank/DDBJ databases">
        <title>High-quality chromosome-scale genome assembly of Pensacola bahiagrass (Paspalum notatum Flugge var. saurae).</title>
        <authorList>
            <person name="Vega J.M."/>
            <person name="Podio M."/>
            <person name="Orjuela J."/>
            <person name="Siena L.A."/>
            <person name="Pessino S.C."/>
            <person name="Combes M.C."/>
            <person name="Mariac C."/>
            <person name="Albertini E."/>
            <person name="Pupilli F."/>
            <person name="Ortiz J.P.A."/>
            <person name="Leblanc O."/>
        </authorList>
    </citation>
    <scope>NUCLEOTIDE SEQUENCE [LARGE SCALE GENOMIC DNA]</scope>
    <source>
        <strain evidence="5">R1</strain>
        <tissue evidence="5">Leaf</tissue>
    </source>
</reference>
<dbReference type="CDD" id="cd00118">
    <property type="entry name" value="LysM"/>
    <property type="match status" value="1"/>
</dbReference>
<protein>
    <recommendedName>
        <fullName evidence="4">LysM domain-containing protein</fullName>
    </recommendedName>
</protein>
<dbReference type="SMART" id="SM00257">
    <property type="entry name" value="LysM"/>
    <property type="match status" value="1"/>
</dbReference>
<evidence type="ECO:0000259" key="4">
    <source>
        <dbReference type="PROSITE" id="PS51782"/>
    </source>
</evidence>
<feature type="chain" id="PRO_5042880613" description="LysM domain-containing protein" evidence="3">
    <location>
        <begin position="29"/>
        <end position="90"/>
    </location>
</feature>
<dbReference type="GO" id="GO:0008061">
    <property type="term" value="F:chitin binding"/>
    <property type="evidence" value="ECO:0007669"/>
    <property type="project" value="UniProtKB-KW"/>
</dbReference>
<dbReference type="PANTHER" id="PTHR34997">
    <property type="entry name" value="AM15"/>
    <property type="match status" value="1"/>
</dbReference>
<evidence type="ECO:0000256" key="3">
    <source>
        <dbReference type="SAM" id="SignalP"/>
    </source>
</evidence>
<keyword evidence="3" id="KW-0732">Signal</keyword>
<keyword evidence="1" id="KW-0147">Chitin-binding</keyword>
<dbReference type="InterPro" id="IPR036779">
    <property type="entry name" value="LysM_dom_sf"/>
</dbReference>
<feature type="domain" description="LysM" evidence="4">
    <location>
        <begin position="40"/>
        <end position="84"/>
    </location>
</feature>
<sequence>MAAKANHGGAAALAIACLLIAAVTMADALPGEASPLICEKPYGVQKHETCFAVAQAEGLTVKQFLRFNPNVNCDNLFIGQWVCLAAVAGP</sequence>
<dbReference type="PROSITE" id="PS51257">
    <property type="entry name" value="PROKAR_LIPOPROTEIN"/>
    <property type="match status" value="1"/>
</dbReference>
<dbReference type="PROSITE" id="PS51782">
    <property type="entry name" value="LYSM"/>
    <property type="match status" value="1"/>
</dbReference>
<feature type="signal peptide" evidence="3">
    <location>
        <begin position="1"/>
        <end position="28"/>
    </location>
</feature>
<dbReference type="EMBL" id="CP144748">
    <property type="protein sequence ID" value="WVZ68583.1"/>
    <property type="molecule type" value="Genomic_DNA"/>
</dbReference>
<dbReference type="PANTHER" id="PTHR34997:SF8">
    <property type="entry name" value="LYSM DOMAIN-CONTAINING PROTEIN"/>
    <property type="match status" value="1"/>
</dbReference>
<evidence type="ECO:0000256" key="1">
    <source>
        <dbReference type="ARBA" id="ARBA00022669"/>
    </source>
</evidence>
<dbReference type="Pfam" id="PF01476">
    <property type="entry name" value="LysM"/>
    <property type="match status" value="1"/>
</dbReference>
<keyword evidence="2" id="KW-0843">Virulence</keyword>
<gene>
    <name evidence="5" type="ORF">U9M48_017509</name>
</gene>
<evidence type="ECO:0000313" key="5">
    <source>
        <dbReference type="EMBL" id="WVZ68583.1"/>
    </source>
</evidence>
<name>A0AAQ3T819_PASNO</name>
<dbReference type="AlphaFoldDB" id="A0AAQ3T819"/>
<dbReference type="Proteomes" id="UP001341281">
    <property type="component" value="Chromosome 04"/>
</dbReference>
<dbReference type="InterPro" id="IPR018392">
    <property type="entry name" value="LysM"/>
</dbReference>
<organism evidence="5 6">
    <name type="scientific">Paspalum notatum var. saurae</name>
    <dbReference type="NCBI Taxonomy" id="547442"/>
    <lineage>
        <taxon>Eukaryota</taxon>
        <taxon>Viridiplantae</taxon>
        <taxon>Streptophyta</taxon>
        <taxon>Embryophyta</taxon>
        <taxon>Tracheophyta</taxon>
        <taxon>Spermatophyta</taxon>
        <taxon>Magnoliopsida</taxon>
        <taxon>Liliopsida</taxon>
        <taxon>Poales</taxon>
        <taxon>Poaceae</taxon>
        <taxon>PACMAD clade</taxon>
        <taxon>Panicoideae</taxon>
        <taxon>Andropogonodae</taxon>
        <taxon>Paspaleae</taxon>
        <taxon>Paspalinae</taxon>
        <taxon>Paspalum</taxon>
    </lineage>
</organism>
<keyword evidence="6" id="KW-1185">Reference proteome</keyword>
<dbReference type="SUPFAM" id="SSF54106">
    <property type="entry name" value="LysM domain"/>
    <property type="match status" value="1"/>
</dbReference>
<accession>A0AAQ3T819</accession>
<dbReference type="Gene3D" id="3.10.350.10">
    <property type="entry name" value="LysM domain"/>
    <property type="match status" value="1"/>
</dbReference>
<evidence type="ECO:0000256" key="2">
    <source>
        <dbReference type="ARBA" id="ARBA00023026"/>
    </source>
</evidence>
<dbReference type="InterPro" id="IPR052210">
    <property type="entry name" value="LysM1-like"/>
</dbReference>